<accession>A0ABY1QFW7</accession>
<feature type="region of interest" description="Disordered" evidence="1">
    <location>
        <begin position="1"/>
        <end position="46"/>
    </location>
</feature>
<dbReference type="SUPFAM" id="SSF52091">
    <property type="entry name" value="SpoIIaa-like"/>
    <property type="match status" value="1"/>
</dbReference>
<keyword evidence="4" id="KW-1185">Reference proteome</keyword>
<gene>
    <name evidence="3" type="ORF">SAMN06295970_113128</name>
</gene>
<dbReference type="Gene3D" id="3.30.750.24">
    <property type="entry name" value="STAS domain"/>
    <property type="match status" value="1"/>
</dbReference>
<dbReference type="Pfam" id="PF13466">
    <property type="entry name" value="STAS_2"/>
    <property type="match status" value="1"/>
</dbReference>
<dbReference type="InterPro" id="IPR058548">
    <property type="entry name" value="MlaB-like_STAS"/>
</dbReference>
<proteinExistence type="predicted"/>
<evidence type="ECO:0000259" key="2">
    <source>
        <dbReference type="Pfam" id="PF13466"/>
    </source>
</evidence>
<evidence type="ECO:0000313" key="4">
    <source>
        <dbReference type="Proteomes" id="UP001158049"/>
    </source>
</evidence>
<name>A0ABY1QFW7_9BURK</name>
<evidence type="ECO:0000313" key="3">
    <source>
        <dbReference type="EMBL" id="SMP68279.1"/>
    </source>
</evidence>
<protein>
    <submittedName>
        <fullName evidence="3">STAS domain-containing protein</fullName>
    </submittedName>
</protein>
<evidence type="ECO:0000256" key="1">
    <source>
        <dbReference type="SAM" id="MobiDB-lite"/>
    </source>
</evidence>
<dbReference type="InterPro" id="IPR036513">
    <property type="entry name" value="STAS_dom_sf"/>
</dbReference>
<comment type="caution">
    <text evidence="3">The sequence shown here is derived from an EMBL/GenBank/DDBJ whole genome shotgun (WGS) entry which is preliminary data.</text>
</comment>
<feature type="domain" description="MlaB-like STAS" evidence="2">
    <location>
        <begin position="355"/>
        <end position="422"/>
    </location>
</feature>
<dbReference type="EMBL" id="FXUL01000013">
    <property type="protein sequence ID" value="SMP68279.1"/>
    <property type="molecule type" value="Genomic_DNA"/>
</dbReference>
<dbReference type="Proteomes" id="UP001158049">
    <property type="component" value="Unassembled WGS sequence"/>
</dbReference>
<organism evidence="3 4">
    <name type="scientific">Noviherbaspirillum suwonense</name>
    <dbReference type="NCBI Taxonomy" id="1224511"/>
    <lineage>
        <taxon>Bacteria</taxon>
        <taxon>Pseudomonadati</taxon>
        <taxon>Pseudomonadota</taxon>
        <taxon>Betaproteobacteria</taxon>
        <taxon>Burkholderiales</taxon>
        <taxon>Oxalobacteraceae</taxon>
        <taxon>Noviherbaspirillum</taxon>
    </lineage>
</organism>
<dbReference type="RefSeq" id="WP_283443478.1">
    <property type="nucleotide sequence ID" value="NZ_FXUL01000013.1"/>
</dbReference>
<sequence length="433" mass="46888">MGLFGLFGKKDAQNPPGDKQAPRPRSPASPPPDTEQQRQRNHRATDTARKIDAIESEMSSEFVPTHLLTGNSQAAPEPGQPGNALPDLANSTDMLLGADLRGAGLEVNASQAAPVLEEAAILFANEQDAVAEQMLRMAIADNANSADGGAEAWLMLFDLYQATARQTDFEHLSIDYARRFETSPPAWRKTAAVAAGGRTLPSVAFAGKLDAGIIKLVERVQKIADEHQALRLEFGRVTEVAPVGCGLLLRLLKKLQNHDVSITGANDLAARIRAIIEIGRRDETEAPWLLLLEILRLQNREHEFEETSIDYCITFEVSPPPFVAPVHRSGAQPGEPESAASGSAFLMPAVVDNRTEQLLAAIDGHALLHDPLVLDCSRLDRVDFSAAGQLMMGLAPLARSGKTIEMHDVSRLIVALFSMIGLADIARIVPRRH</sequence>
<feature type="compositionally biased region" description="Basic and acidic residues" evidence="1">
    <location>
        <begin position="35"/>
        <end position="46"/>
    </location>
</feature>
<feature type="compositionally biased region" description="Pro residues" evidence="1">
    <location>
        <begin position="24"/>
        <end position="33"/>
    </location>
</feature>
<reference evidence="3 4" key="1">
    <citation type="submission" date="2017-05" db="EMBL/GenBank/DDBJ databases">
        <authorList>
            <person name="Varghese N."/>
            <person name="Submissions S."/>
        </authorList>
    </citation>
    <scope>NUCLEOTIDE SEQUENCE [LARGE SCALE GENOMIC DNA]</scope>
    <source>
        <strain evidence="3 4">DSM 26001</strain>
    </source>
</reference>